<dbReference type="STRING" id="1280952.HJA_06077"/>
<evidence type="ECO:0000313" key="6">
    <source>
        <dbReference type="Proteomes" id="UP000024816"/>
    </source>
</evidence>
<dbReference type="GO" id="GO:0003677">
    <property type="term" value="F:DNA binding"/>
    <property type="evidence" value="ECO:0007669"/>
    <property type="project" value="UniProtKB-KW"/>
</dbReference>
<dbReference type="SMART" id="SM00347">
    <property type="entry name" value="HTH_MARR"/>
    <property type="match status" value="1"/>
</dbReference>
<feature type="domain" description="HTH marR-type" evidence="4">
    <location>
        <begin position="30"/>
        <end position="165"/>
    </location>
</feature>
<dbReference type="GO" id="GO:0003700">
    <property type="term" value="F:DNA-binding transcription factor activity"/>
    <property type="evidence" value="ECO:0007669"/>
    <property type="project" value="InterPro"/>
</dbReference>
<name>A0A059FGY0_9PROT</name>
<proteinExistence type="predicted"/>
<accession>A0A059FGY0</accession>
<dbReference type="PANTHER" id="PTHR42756">
    <property type="entry name" value="TRANSCRIPTIONAL REGULATOR, MARR"/>
    <property type="match status" value="1"/>
</dbReference>
<keyword evidence="6" id="KW-1185">Reference proteome</keyword>
<keyword evidence="2" id="KW-0238">DNA-binding</keyword>
<comment type="caution">
    <text evidence="5">The sequence shown here is derived from an EMBL/GenBank/DDBJ whole genome shotgun (WGS) entry which is preliminary data.</text>
</comment>
<dbReference type="InterPro" id="IPR036388">
    <property type="entry name" value="WH-like_DNA-bd_sf"/>
</dbReference>
<dbReference type="Gene3D" id="1.10.10.10">
    <property type="entry name" value="Winged helix-like DNA-binding domain superfamily/Winged helix DNA-binding domain"/>
    <property type="match status" value="1"/>
</dbReference>
<evidence type="ECO:0000259" key="4">
    <source>
        <dbReference type="PROSITE" id="PS50995"/>
    </source>
</evidence>
<dbReference type="PRINTS" id="PR00598">
    <property type="entry name" value="HTHMARR"/>
</dbReference>
<dbReference type="OrthoDB" id="8452803at2"/>
<dbReference type="InterPro" id="IPR036390">
    <property type="entry name" value="WH_DNA-bd_sf"/>
</dbReference>
<dbReference type="EMBL" id="ARYJ01000003">
    <property type="protein sequence ID" value="KCZ89796.1"/>
    <property type="molecule type" value="Genomic_DNA"/>
</dbReference>
<dbReference type="SUPFAM" id="SSF46785">
    <property type="entry name" value="Winged helix' DNA-binding domain"/>
    <property type="match status" value="1"/>
</dbReference>
<keyword evidence="3" id="KW-0804">Transcription</keyword>
<evidence type="ECO:0000313" key="5">
    <source>
        <dbReference type="EMBL" id="KCZ89796.1"/>
    </source>
</evidence>
<reference evidence="5 6" key="1">
    <citation type="journal article" date="2014" name="Antonie Van Leeuwenhoek">
        <title>Hyphomonas beringensis sp. nov. and Hyphomonas chukchiensis sp. nov., isolated from surface seawater of the Bering Sea and Chukchi Sea.</title>
        <authorList>
            <person name="Li C."/>
            <person name="Lai Q."/>
            <person name="Li G."/>
            <person name="Dong C."/>
            <person name="Wang J."/>
            <person name="Liao Y."/>
            <person name="Shao Z."/>
        </authorList>
    </citation>
    <scope>NUCLEOTIDE SEQUENCE [LARGE SCALE GENOMIC DNA]</scope>
    <source>
        <strain evidence="5 6">VP2</strain>
    </source>
</reference>
<dbReference type="PROSITE" id="PS50995">
    <property type="entry name" value="HTH_MARR_2"/>
    <property type="match status" value="1"/>
</dbReference>
<keyword evidence="1" id="KW-0805">Transcription regulation</keyword>
<dbReference type="RefSeq" id="WP_051597423.1">
    <property type="nucleotide sequence ID" value="NZ_ARYJ01000003.1"/>
</dbReference>
<dbReference type="AlphaFoldDB" id="A0A059FGY0"/>
<evidence type="ECO:0000256" key="3">
    <source>
        <dbReference type="ARBA" id="ARBA00023163"/>
    </source>
</evidence>
<evidence type="ECO:0000256" key="1">
    <source>
        <dbReference type="ARBA" id="ARBA00023015"/>
    </source>
</evidence>
<organism evidence="5 6">
    <name type="scientific">Hyphomonas jannaschiana VP2</name>
    <dbReference type="NCBI Taxonomy" id="1280952"/>
    <lineage>
        <taxon>Bacteria</taxon>
        <taxon>Pseudomonadati</taxon>
        <taxon>Pseudomonadota</taxon>
        <taxon>Alphaproteobacteria</taxon>
        <taxon>Hyphomonadales</taxon>
        <taxon>Hyphomonadaceae</taxon>
        <taxon>Hyphomonas</taxon>
    </lineage>
</organism>
<dbReference type="Pfam" id="PF01047">
    <property type="entry name" value="MarR"/>
    <property type="match status" value="1"/>
</dbReference>
<dbReference type="eggNOG" id="COG1846">
    <property type="taxonomic scope" value="Bacteria"/>
</dbReference>
<gene>
    <name evidence="5" type="ORF">HJA_06077</name>
</gene>
<sequence length="186" mass="20844">MSDLLVPKDLPALDEISQQIRDYPQLDALAIFTMNELLRTARTLELELDKDLSAHNLTMGRHVTLWCVAVLGADEGITPAEISEQLGVTRATITGLLDALEKEKLIIRQRREDDRRKISVFLTAKGLKKVEQVYPPHYLNITQAMKVLSKAEKMQLIGLLRRLRAAAPALSKPQTKPMRPKSRAAG</sequence>
<dbReference type="Proteomes" id="UP000024816">
    <property type="component" value="Unassembled WGS sequence"/>
</dbReference>
<protein>
    <submittedName>
        <fullName evidence="5">Transcriptional regulator</fullName>
    </submittedName>
</protein>
<dbReference type="PANTHER" id="PTHR42756:SF1">
    <property type="entry name" value="TRANSCRIPTIONAL REPRESSOR OF EMRAB OPERON"/>
    <property type="match status" value="1"/>
</dbReference>
<dbReference type="InterPro" id="IPR000835">
    <property type="entry name" value="HTH_MarR-typ"/>
</dbReference>
<dbReference type="PATRIC" id="fig|1280952.3.peg.1206"/>
<evidence type="ECO:0000256" key="2">
    <source>
        <dbReference type="ARBA" id="ARBA00023125"/>
    </source>
</evidence>